<evidence type="ECO:0000256" key="4">
    <source>
        <dbReference type="SAM" id="MobiDB-lite"/>
    </source>
</evidence>
<gene>
    <name evidence="7" type="ORF">ISN44_As12g034080</name>
</gene>
<dbReference type="EMBL" id="JAEFBJ010000012">
    <property type="protein sequence ID" value="KAG7548205.1"/>
    <property type="molecule type" value="Genomic_DNA"/>
</dbReference>
<reference evidence="7 8" key="1">
    <citation type="submission" date="2020-12" db="EMBL/GenBank/DDBJ databases">
        <title>Concerted genomic and epigenomic changes stabilize Arabidopsis allopolyploids.</title>
        <authorList>
            <person name="Chen Z."/>
        </authorList>
    </citation>
    <scope>NUCLEOTIDE SEQUENCE [LARGE SCALE GENOMIC DNA]</scope>
    <source>
        <strain evidence="7">As9502</strain>
        <tissue evidence="7">Leaf</tissue>
    </source>
</reference>
<dbReference type="InterPro" id="IPR044974">
    <property type="entry name" value="Disease_R_plants"/>
</dbReference>
<feature type="domain" description="TIR" evidence="6">
    <location>
        <begin position="12"/>
        <end position="177"/>
    </location>
</feature>
<evidence type="ECO:0000256" key="2">
    <source>
        <dbReference type="ARBA" id="ARBA00022821"/>
    </source>
</evidence>
<keyword evidence="5" id="KW-1133">Transmembrane helix</keyword>
<dbReference type="PANTHER" id="PTHR11017">
    <property type="entry name" value="LEUCINE-RICH REPEAT-CONTAINING PROTEIN"/>
    <property type="match status" value="1"/>
</dbReference>
<dbReference type="Pfam" id="PF23282">
    <property type="entry name" value="WHD_ROQ1"/>
    <property type="match status" value="1"/>
</dbReference>
<dbReference type="Pfam" id="PF01582">
    <property type="entry name" value="TIR"/>
    <property type="match status" value="1"/>
</dbReference>
<organism evidence="7 8">
    <name type="scientific">Arabidopsis suecica</name>
    <name type="common">Swedish thale-cress</name>
    <name type="synonym">Cardaminopsis suecica</name>
    <dbReference type="NCBI Taxonomy" id="45249"/>
    <lineage>
        <taxon>Eukaryota</taxon>
        <taxon>Viridiplantae</taxon>
        <taxon>Streptophyta</taxon>
        <taxon>Embryophyta</taxon>
        <taxon>Tracheophyta</taxon>
        <taxon>Spermatophyta</taxon>
        <taxon>Magnoliopsida</taxon>
        <taxon>eudicotyledons</taxon>
        <taxon>Gunneridae</taxon>
        <taxon>Pentapetalae</taxon>
        <taxon>rosids</taxon>
        <taxon>malvids</taxon>
        <taxon>Brassicales</taxon>
        <taxon>Brassicaceae</taxon>
        <taxon>Camelineae</taxon>
        <taxon>Arabidopsis</taxon>
    </lineage>
</organism>
<evidence type="ECO:0000256" key="1">
    <source>
        <dbReference type="ARBA" id="ARBA00022737"/>
    </source>
</evidence>
<dbReference type="GO" id="GO:0043531">
    <property type="term" value="F:ADP binding"/>
    <property type="evidence" value="ECO:0007669"/>
    <property type="project" value="InterPro"/>
</dbReference>
<dbReference type="InterPro" id="IPR000157">
    <property type="entry name" value="TIR_dom"/>
</dbReference>
<dbReference type="PROSITE" id="PS50104">
    <property type="entry name" value="TIR"/>
    <property type="match status" value="1"/>
</dbReference>
<comment type="caution">
    <text evidence="7">The sequence shown here is derived from an EMBL/GenBank/DDBJ whole genome shotgun (WGS) entry which is preliminary data.</text>
</comment>
<feature type="region of interest" description="Disordered" evidence="4">
    <location>
        <begin position="1240"/>
        <end position="1263"/>
    </location>
</feature>
<evidence type="ECO:0000313" key="7">
    <source>
        <dbReference type="EMBL" id="KAG7548205.1"/>
    </source>
</evidence>
<evidence type="ECO:0000256" key="3">
    <source>
        <dbReference type="ARBA" id="ARBA00023027"/>
    </source>
</evidence>
<feature type="compositionally biased region" description="Basic and acidic residues" evidence="4">
    <location>
        <begin position="1249"/>
        <end position="1263"/>
    </location>
</feature>
<protein>
    <submittedName>
        <fullName evidence="7">Toll/interleukin-1 receptor homology (TIR) domain superfamily</fullName>
    </submittedName>
</protein>
<evidence type="ECO:0000313" key="8">
    <source>
        <dbReference type="Proteomes" id="UP000694251"/>
    </source>
</evidence>
<keyword evidence="7" id="KW-0675">Receptor</keyword>
<dbReference type="InterPro" id="IPR058192">
    <property type="entry name" value="WHD_ROQ1-like"/>
</dbReference>
<sequence length="1263" mass="144373">MVQGKERIPERWTYDVFLSFRGADVRKNFLSHLYDALKRCGIRTFMDDVELEKGEYISPELLKAIETSKILIVVLTKDYASSAWCLDELVHIMKSHKSNSRHLVFPIFFYADPSDIRRQKGSYAKSFSKHKSRYPSNKVKVWREALTEVANISGWDVRYRNEAECIADITGEILKRLPCQYLHVPSYAVGMRSRLQHISSLLSISSDDVRVIGIYGMGGIGKTTLAKVAFNEFSHHFEGSSFLENFREYSKKPEGRTHLQHQLLSDILRRNDIEFNSLDHAIKERFCNKRVLIVVDDVDDINQLNSTAIDRNCFGHGSRIIITTRNMHLLKQLRVEESCSPKELDSDESLELFSWHAFRASEPPKEFLQLSEKVVAYCAGLPLAMEVLGAFLIERSIPEWESMLELLKQVPYDNIQAKLQISFDALNSVQRDVFLDIACFFIGMDRDYVACILDGCNLYPDIVLNVLMERCLISVSGNNIMMHDLLRDMGRQIVREISPKSCGERSRLWNLDDASRVLRKKSGTNAIEGLSLKAEVMDVQYFEVEAFAKMQELRLLQLSYVNLNGSYEHFPKDLRWLSWHGLSSESFPTNLSLGSLVVLDMQYSNFKQFWKAQVQPQWANMLKYLDLSHSVYLRETPDFSYFPNVEKLLLINCKSLVQIHKSIGILHKKLVLLNLSSCIELDALPEELYQLKSLQTLVLSNCLKLERLDDALGELESLITLVADFTALREIPFSINKLKKLEKLSLNGCKGLLSDDIDNLHSRKSPSASLLLPISLNGLGYLKTLSLSYCNLSDELIPKDIESLSFLQDLDLRGNNFVNLQTDFVSLINLYDLRLSDCSTLQSILSLPRNLTFFDAAQCISLERLPDLSKCVELLKLDLRDCLSLVETPGIHKLETMSSINMERCNNLASDATIQIMLEHWLKRNHKCIYLPGHDLPNWVSFKEEMRSFSFTVPETHNSNPVVGFTLWMGFVCQMDNSYISPRSLTVKNLTRGGEWIHRLGKPTRLSYSNLLTNDFRIETGDQMEVDVDCDDRITVFETGFALAYNARDPSDFCFGDIQFTFEEDILYYTVDGKYLRCRRKKFEQDPLQAVVHFLIQRERGKNGYPTNEVVPDLYACSFFPETSRYQENNQPVVDVEESHRRPRRKMRMGLSTILEAAGFLTLVVVLGKYGKPLLSSIQEPMAMKKTSHVLLLSLLLCLMFVIGLVEASIPGGDMGPEIYTPPSGSCGAPIAKYDSQVLARRPPPCRRPRLENTEDVTHTTRP</sequence>
<dbReference type="GO" id="GO:0006952">
    <property type="term" value="P:defense response"/>
    <property type="evidence" value="ECO:0007669"/>
    <property type="project" value="InterPro"/>
</dbReference>
<keyword evidence="8" id="KW-1185">Reference proteome</keyword>
<dbReference type="FunFam" id="3.40.50.10140:FF:000007">
    <property type="entry name" value="Disease resistance protein (TIR-NBS-LRR class)"/>
    <property type="match status" value="1"/>
</dbReference>
<dbReference type="GO" id="GO:0007165">
    <property type="term" value="P:signal transduction"/>
    <property type="evidence" value="ECO:0007669"/>
    <property type="project" value="InterPro"/>
</dbReference>
<dbReference type="InterPro" id="IPR058546">
    <property type="entry name" value="RPS4B/Roq1-like_LRR"/>
</dbReference>
<feature type="transmembrane region" description="Helical" evidence="5">
    <location>
        <begin position="1190"/>
        <end position="1210"/>
    </location>
</feature>
<keyword evidence="3" id="KW-0520">NAD</keyword>
<dbReference type="Pfam" id="PF00931">
    <property type="entry name" value="NB-ARC"/>
    <property type="match status" value="1"/>
</dbReference>
<keyword evidence="5" id="KW-0472">Membrane</keyword>
<dbReference type="SMART" id="SM00255">
    <property type="entry name" value="TIR"/>
    <property type="match status" value="1"/>
</dbReference>
<keyword evidence="1" id="KW-0677">Repeat</keyword>
<proteinExistence type="predicted"/>
<name>A0A8T1YQT9_ARASU</name>
<feature type="transmembrane region" description="Helical" evidence="5">
    <location>
        <begin position="1149"/>
        <end position="1170"/>
    </location>
</feature>
<keyword evidence="5" id="KW-0812">Transmembrane</keyword>
<accession>A0A8T1YQT9</accession>
<dbReference type="Pfam" id="PF23286">
    <property type="entry name" value="LRR_13"/>
    <property type="match status" value="1"/>
</dbReference>
<dbReference type="AlphaFoldDB" id="A0A8T1YQT9"/>
<dbReference type="PANTHER" id="PTHR11017:SF271">
    <property type="entry name" value="DISEASE RESISTANCE PROTEIN (TIR-NBS-LRR CLASS) FAMILY"/>
    <property type="match status" value="1"/>
</dbReference>
<dbReference type="InterPro" id="IPR002182">
    <property type="entry name" value="NB-ARC"/>
</dbReference>
<dbReference type="OrthoDB" id="1044820at2759"/>
<dbReference type="Proteomes" id="UP000694251">
    <property type="component" value="Chromosome 12"/>
</dbReference>
<keyword evidence="2" id="KW-0611">Plant defense</keyword>
<evidence type="ECO:0000256" key="5">
    <source>
        <dbReference type="SAM" id="Phobius"/>
    </source>
</evidence>
<evidence type="ECO:0000259" key="6">
    <source>
        <dbReference type="PROSITE" id="PS50104"/>
    </source>
</evidence>